<protein>
    <submittedName>
        <fullName evidence="2">Uncharacterized protein</fullName>
    </submittedName>
</protein>
<feature type="transmembrane region" description="Helical" evidence="1">
    <location>
        <begin position="6"/>
        <end position="25"/>
    </location>
</feature>
<keyword evidence="1" id="KW-0812">Transmembrane</keyword>
<dbReference type="AlphaFoldDB" id="A0A3N1M2M3"/>
<feature type="transmembrane region" description="Helical" evidence="1">
    <location>
        <begin position="41"/>
        <end position="59"/>
    </location>
</feature>
<keyword evidence="1" id="KW-1133">Transmembrane helix</keyword>
<keyword evidence="3" id="KW-1185">Reference proteome</keyword>
<evidence type="ECO:0000313" key="2">
    <source>
        <dbReference type="EMBL" id="ROP99971.1"/>
    </source>
</evidence>
<dbReference type="EMBL" id="RJKX01000013">
    <property type="protein sequence ID" value="ROP99971.1"/>
    <property type="molecule type" value="Genomic_DNA"/>
</dbReference>
<dbReference type="Proteomes" id="UP000278222">
    <property type="component" value="Unassembled WGS sequence"/>
</dbReference>
<organism evidence="2 3">
    <name type="scientific">Stella humosa</name>
    <dbReference type="NCBI Taxonomy" id="94"/>
    <lineage>
        <taxon>Bacteria</taxon>
        <taxon>Pseudomonadati</taxon>
        <taxon>Pseudomonadota</taxon>
        <taxon>Alphaproteobacteria</taxon>
        <taxon>Rhodospirillales</taxon>
        <taxon>Stellaceae</taxon>
        <taxon>Stella</taxon>
    </lineage>
</organism>
<sequence>MPAGMAGMLLGLATGGGALLMWYGLQRLRDRALPDGKRRQGWWGINLGLLVLTLSMLLFSRS</sequence>
<dbReference type="RefSeq" id="WP_142235693.1">
    <property type="nucleotide sequence ID" value="NZ_AP019700.1"/>
</dbReference>
<name>A0A3N1M2M3_9PROT</name>
<comment type="caution">
    <text evidence="2">The sequence shown here is derived from an EMBL/GenBank/DDBJ whole genome shotgun (WGS) entry which is preliminary data.</text>
</comment>
<evidence type="ECO:0000256" key="1">
    <source>
        <dbReference type="SAM" id="Phobius"/>
    </source>
</evidence>
<reference evidence="2 3" key="1">
    <citation type="submission" date="2018-11" db="EMBL/GenBank/DDBJ databases">
        <title>Genomic Encyclopedia of Type Strains, Phase IV (KMG-IV): sequencing the most valuable type-strain genomes for metagenomic binning, comparative biology and taxonomic classification.</title>
        <authorList>
            <person name="Goeker M."/>
        </authorList>
    </citation>
    <scope>NUCLEOTIDE SEQUENCE [LARGE SCALE GENOMIC DNA]</scope>
    <source>
        <strain evidence="2 3">DSM 5900</strain>
    </source>
</reference>
<keyword evidence="1" id="KW-0472">Membrane</keyword>
<gene>
    <name evidence="2" type="ORF">EDC65_1766</name>
</gene>
<accession>A0A3N1M2M3</accession>
<proteinExistence type="predicted"/>
<evidence type="ECO:0000313" key="3">
    <source>
        <dbReference type="Proteomes" id="UP000278222"/>
    </source>
</evidence>